<dbReference type="GO" id="GO:0006826">
    <property type="term" value="P:iron ion transport"/>
    <property type="evidence" value="ECO:0007669"/>
    <property type="project" value="UniProtKB-KW"/>
</dbReference>
<dbReference type="Proteomes" id="UP000548867">
    <property type="component" value="Unassembled WGS sequence"/>
</dbReference>
<keyword evidence="13" id="KW-1185">Reference proteome</keyword>
<evidence type="ECO:0000256" key="9">
    <source>
        <dbReference type="ARBA" id="ARBA00023136"/>
    </source>
</evidence>
<reference evidence="12 13" key="1">
    <citation type="submission" date="2020-08" db="EMBL/GenBank/DDBJ databases">
        <title>Genomic Encyclopedia of Type Strains, Phase IV (KMG-IV): sequencing the most valuable type-strain genomes for metagenomic binning, comparative biology and taxonomic classification.</title>
        <authorList>
            <person name="Goeker M."/>
        </authorList>
    </citation>
    <scope>NUCLEOTIDE SEQUENCE [LARGE SCALE GENOMIC DNA]</scope>
    <source>
        <strain evidence="12 13">DSM 27057</strain>
    </source>
</reference>
<evidence type="ECO:0000256" key="5">
    <source>
        <dbReference type="ARBA" id="ARBA00022692"/>
    </source>
</evidence>
<dbReference type="Gene3D" id="2.40.170.20">
    <property type="entry name" value="TonB-dependent receptor, beta-barrel domain"/>
    <property type="match status" value="1"/>
</dbReference>
<name>A0A7W6G8M6_9SPHN</name>
<evidence type="ECO:0000256" key="3">
    <source>
        <dbReference type="ARBA" id="ARBA00022452"/>
    </source>
</evidence>
<keyword evidence="9" id="KW-0472">Membrane</keyword>
<evidence type="ECO:0000256" key="7">
    <source>
        <dbReference type="ARBA" id="ARBA00023065"/>
    </source>
</evidence>
<dbReference type="InterPro" id="IPR036942">
    <property type="entry name" value="Beta-barrel_TonB_sf"/>
</dbReference>
<dbReference type="PANTHER" id="PTHR32552">
    <property type="entry name" value="FERRICHROME IRON RECEPTOR-RELATED"/>
    <property type="match status" value="1"/>
</dbReference>
<evidence type="ECO:0000259" key="11">
    <source>
        <dbReference type="Pfam" id="PF00593"/>
    </source>
</evidence>
<keyword evidence="7" id="KW-0406">Ion transport</keyword>
<keyword evidence="2" id="KW-0813">Transport</keyword>
<keyword evidence="12" id="KW-0675">Receptor</keyword>
<dbReference type="InterPro" id="IPR039426">
    <property type="entry name" value="TonB-dep_rcpt-like"/>
</dbReference>
<evidence type="ECO:0000256" key="2">
    <source>
        <dbReference type="ARBA" id="ARBA00022448"/>
    </source>
</evidence>
<dbReference type="InterPro" id="IPR000531">
    <property type="entry name" value="Beta-barrel_TonB"/>
</dbReference>
<dbReference type="AlphaFoldDB" id="A0A7W6G8M6"/>
<evidence type="ECO:0000313" key="12">
    <source>
        <dbReference type="EMBL" id="MBB3957568.1"/>
    </source>
</evidence>
<evidence type="ECO:0000256" key="1">
    <source>
        <dbReference type="ARBA" id="ARBA00004571"/>
    </source>
</evidence>
<evidence type="ECO:0000256" key="10">
    <source>
        <dbReference type="ARBA" id="ARBA00023237"/>
    </source>
</evidence>
<comment type="subcellular location">
    <subcellularLocation>
        <location evidence="1">Cell outer membrane</location>
        <topology evidence="1">Multi-pass membrane protein</topology>
    </subcellularLocation>
</comment>
<keyword evidence="3" id="KW-1134">Transmembrane beta strand</keyword>
<dbReference type="GO" id="GO:0009279">
    <property type="term" value="C:cell outer membrane"/>
    <property type="evidence" value="ECO:0007669"/>
    <property type="project" value="UniProtKB-SubCell"/>
</dbReference>
<comment type="caution">
    <text evidence="12">The sequence shown here is derived from an EMBL/GenBank/DDBJ whole genome shotgun (WGS) entry which is preliminary data.</text>
</comment>
<keyword evidence="6" id="KW-0408">Iron</keyword>
<keyword evidence="10" id="KW-0998">Cell outer membrane</keyword>
<dbReference type="PANTHER" id="PTHR32552:SF81">
    <property type="entry name" value="TONB-DEPENDENT OUTER MEMBRANE RECEPTOR"/>
    <property type="match status" value="1"/>
</dbReference>
<keyword evidence="4" id="KW-0410">Iron transport</keyword>
<accession>A0A7W6G8M6</accession>
<proteinExistence type="predicted"/>
<evidence type="ECO:0000256" key="8">
    <source>
        <dbReference type="ARBA" id="ARBA00023077"/>
    </source>
</evidence>
<sequence length="232" mass="25394">MRVAPEISNGGEIGLKGSLLGRSVTYSVSAFYTKFQNLQVQSWNNTLQTFSLQNAATATTKGVDLSLTYRPTRDLSFSGNASILDAKYGSYAGVQCYVGQVSPTCTNGYFNAAGQPILMSAKFSSSLSMEYTPTLKNDLKGILGLGLYHRSSYLSGFSPSERLPEVTRVDARIGLQSDNWTAALFCKNCFNVIQPYSIGQYPGDTTNGVMSTVQRFNNDSVRTIGLRFTYRH</sequence>
<gene>
    <name evidence="12" type="ORF">GGR38_004542</name>
</gene>
<protein>
    <submittedName>
        <fullName evidence="12">Outer membrane receptor protein involved in Fe transport</fullName>
    </submittedName>
</protein>
<evidence type="ECO:0000313" key="13">
    <source>
        <dbReference type="Proteomes" id="UP000548867"/>
    </source>
</evidence>
<evidence type="ECO:0000256" key="6">
    <source>
        <dbReference type="ARBA" id="ARBA00023004"/>
    </source>
</evidence>
<keyword evidence="8" id="KW-0798">TonB box</keyword>
<dbReference type="Pfam" id="PF00593">
    <property type="entry name" value="TonB_dep_Rec_b-barrel"/>
    <property type="match status" value="1"/>
</dbReference>
<evidence type="ECO:0000256" key="4">
    <source>
        <dbReference type="ARBA" id="ARBA00022496"/>
    </source>
</evidence>
<dbReference type="EMBL" id="JACIDX010000026">
    <property type="protein sequence ID" value="MBB3957568.1"/>
    <property type="molecule type" value="Genomic_DNA"/>
</dbReference>
<organism evidence="12 13">
    <name type="scientific">Novosphingobium sediminicola</name>
    <dbReference type="NCBI Taxonomy" id="563162"/>
    <lineage>
        <taxon>Bacteria</taxon>
        <taxon>Pseudomonadati</taxon>
        <taxon>Pseudomonadota</taxon>
        <taxon>Alphaproteobacteria</taxon>
        <taxon>Sphingomonadales</taxon>
        <taxon>Sphingomonadaceae</taxon>
        <taxon>Novosphingobium</taxon>
    </lineage>
</organism>
<keyword evidence="5" id="KW-0812">Transmembrane</keyword>
<feature type="domain" description="TonB-dependent receptor-like beta-barrel" evidence="11">
    <location>
        <begin position="5"/>
        <end position="188"/>
    </location>
</feature>
<dbReference type="SUPFAM" id="SSF56935">
    <property type="entry name" value="Porins"/>
    <property type="match status" value="1"/>
</dbReference>